<dbReference type="Proteomes" id="UP000652761">
    <property type="component" value="Unassembled WGS sequence"/>
</dbReference>
<protein>
    <recommendedName>
        <fullName evidence="1">DUF547 domain-containing protein</fullName>
    </recommendedName>
</protein>
<dbReference type="Pfam" id="PF04784">
    <property type="entry name" value="DUF547"/>
    <property type="match status" value="1"/>
</dbReference>
<evidence type="ECO:0000313" key="3">
    <source>
        <dbReference type="Proteomes" id="UP000652761"/>
    </source>
</evidence>
<gene>
    <name evidence="2" type="ORF">Taro_034722</name>
</gene>
<comment type="caution">
    <text evidence="2">The sequence shown here is derived from an EMBL/GenBank/DDBJ whole genome shotgun (WGS) entry which is preliminary data.</text>
</comment>
<dbReference type="EMBL" id="NMUH01002764">
    <property type="protein sequence ID" value="MQM01966.1"/>
    <property type="molecule type" value="Genomic_DNA"/>
</dbReference>
<sequence>MISTAMRKRSGEDKLSSRISFVPFPVTCFALCTGAYSDPVLNVYTARNVTGELEEAKKEFLQANVIVKGTSKIFLPKLLDRYAKEAFMSSDDLLAWVSENVDRKLHNAIQKCMDSHPRRKTSQVALGYIVDIFNYWTVPDMKRNAETVVCWGTSALRLTALDIEMLTIQ</sequence>
<dbReference type="PANTHER" id="PTHR23054:SF26">
    <property type="entry name" value="ELECTRON TRANSPORTER"/>
    <property type="match status" value="1"/>
</dbReference>
<organism evidence="2 3">
    <name type="scientific">Colocasia esculenta</name>
    <name type="common">Wild taro</name>
    <name type="synonym">Arum esculentum</name>
    <dbReference type="NCBI Taxonomy" id="4460"/>
    <lineage>
        <taxon>Eukaryota</taxon>
        <taxon>Viridiplantae</taxon>
        <taxon>Streptophyta</taxon>
        <taxon>Embryophyta</taxon>
        <taxon>Tracheophyta</taxon>
        <taxon>Spermatophyta</taxon>
        <taxon>Magnoliopsida</taxon>
        <taxon>Liliopsida</taxon>
        <taxon>Araceae</taxon>
        <taxon>Aroideae</taxon>
        <taxon>Colocasieae</taxon>
        <taxon>Colocasia</taxon>
    </lineage>
</organism>
<feature type="domain" description="DUF547" evidence="1">
    <location>
        <begin position="21"/>
        <end position="61"/>
    </location>
</feature>
<dbReference type="AlphaFoldDB" id="A0A843W1P2"/>
<dbReference type="OrthoDB" id="418495at2759"/>
<dbReference type="PANTHER" id="PTHR23054">
    <property type="entry name" value="TERNARY COMPLEX FACTOR MIP1, LEUCINE-ZIPPER-RELATED"/>
    <property type="match status" value="1"/>
</dbReference>
<reference evidence="2" key="1">
    <citation type="submission" date="2017-07" db="EMBL/GenBank/DDBJ databases">
        <title>Taro Niue Genome Assembly and Annotation.</title>
        <authorList>
            <person name="Atibalentja N."/>
            <person name="Keating K."/>
            <person name="Fields C.J."/>
        </authorList>
    </citation>
    <scope>NUCLEOTIDE SEQUENCE</scope>
    <source>
        <strain evidence="2">Niue_2</strain>
        <tissue evidence="2">Leaf</tissue>
    </source>
</reference>
<keyword evidence="3" id="KW-1185">Reference proteome</keyword>
<dbReference type="InterPro" id="IPR006869">
    <property type="entry name" value="DUF547"/>
</dbReference>
<evidence type="ECO:0000259" key="1">
    <source>
        <dbReference type="Pfam" id="PF04784"/>
    </source>
</evidence>
<proteinExistence type="predicted"/>
<name>A0A843W1P2_COLES</name>
<evidence type="ECO:0000313" key="2">
    <source>
        <dbReference type="EMBL" id="MQM01966.1"/>
    </source>
</evidence>
<accession>A0A843W1P2</accession>